<feature type="compositionally biased region" description="Low complexity" evidence="2">
    <location>
        <begin position="612"/>
        <end position="637"/>
    </location>
</feature>
<gene>
    <name evidence="4" type="ORF">SI65_07697</name>
</gene>
<evidence type="ECO:0000256" key="2">
    <source>
        <dbReference type="SAM" id="MobiDB-lite"/>
    </source>
</evidence>
<dbReference type="VEuPathDB" id="FungiDB:SI65_07697"/>
<dbReference type="PANTHER" id="PTHR31017:SF1">
    <property type="entry name" value="LATE SECRETORY PATHWAY PROTEIN AVL9 HOMOLOG"/>
    <property type="match status" value="1"/>
</dbReference>
<dbReference type="InterPro" id="IPR018307">
    <property type="entry name" value="ABL9/DENND6_dom"/>
</dbReference>
<evidence type="ECO:0000256" key="1">
    <source>
        <dbReference type="ARBA" id="ARBA00038178"/>
    </source>
</evidence>
<feature type="compositionally biased region" description="Basic and acidic residues" evidence="2">
    <location>
        <begin position="789"/>
        <end position="801"/>
    </location>
</feature>
<feature type="region of interest" description="Disordered" evidence="2">
    <location>
        <begin position="603"/>
        <end position="801"/>
    </location>
</feature>
<comment type="similarity">
    <text evidence="1">Belongs to the AVL9 family.</text>
</comment>
<keyword evidence="5" id="KW-1185">Reference proteome</keyword>
<feature type="domain" description="UDENN" evidence="3">
    <location>
        <begin position="11"/>
        <end position="456"/>
    </location>
</feature>
<reference evidence="4 5" key="1">
    <citation type="journal article" date="2016" name="BMC Genomics">
        <title>Comparative genomic and transcriptomic analyses of the Fuzhuan brick tea-fermentation fungus Aspergillus cristatus.</title>
        <authorList>
            <person name="Ge Y."/>
            <person name="Wang Y."/>
            <person name="Liu Y."/>
            <person name="Tan Y."/>
            <person name="Ren X."/>
            <person name="Zhang X."/>
            <person name="Hyde K.D."/>
            <person name="Liu Y."/>
            <person name="Liu Z."/>
        </authorList>
    </citation>
    <scope>NUCLEOTIDE SEQUENCE [LARGE SCALE GENOMIC DNA]</scope>
    <source>
        <strain evidence="4 5">GZAAS20.1005</strain>
    </source>
</reference>
<evidence type="ECO:0000259" key="3">
    <source>
        <dbReference type="PROSITE" id="PS50211"/>
    </source>
</evidence>
<name>A0A1E3B6Z2_ASPCR</name>
<evidence type="ECO:0000313" key="5">
    <source>
        <dbReference type="Proteomes" id="UP000094569"/>
    </source>
</evidence>
<dbReference type="PROSITE" id="PS50211">
    <property type="entry name" value="DENN"/>
    <property type="match status" value="1"/>
</dbReference>
<feature type="compositionally biased region" description="Basic and acidic residues" evidence="2">
    <location>
        <begin position="743"/>
        <end position="756"/>
    </location>
</feature>
<dbReference type="OrthoDB" id="192887at2759"/>
<dbReference type="InterPro" id="IPR051731">
    <property type="entry name" value="DENND11/AVL9_GEFs"/>
</dbReference>
<feature type="compositionally biased region" description="Polar residues" evidence="2">
    <location>
        <begin position="774"/>
        <end position="788"/>
    </location>
</feature>
<sequence>MSRVQQSRQDPIVMVIDFHHARGPEIELCVGDEGTDPAAENDWSLLPFMALSDGAHASTEEFSYFTLRRVETPTEPATSLFGIACSRQIDSNILLYRPPDVTRSTVQKAVVVVTDSPQRVGQLREKLSVVTSAWFAQRNFSDVDILRKFREGLVISLKSDEAKNDQNLGLSLREMIHEFKYQTLVLFKALLLQPKMLFFGSRCERLCMIQFSLISLIPGLLNHLEDCADPAFDSYTQTAEQPTSLRTSERSSLLAYTGLPLQIFGKGSMFGPYTPLQQLDLLADSGTKSYVVGSTNSLLLQQKDRYSDILINLDEDTVNILSPSFRNALSLSAADRRWIDFLTQVINETWDDAHPQRPKTHGYMGSEEFIRLQFEEYLLALLSCMKYHEDLNSFNAGETGAKSKTQLEAFNIEGDPALEFNAEFLAHWQTTPNYALFKRLTSDALLFSIVEPRHPCAGGLTIEDVQRRLSQQVAELHLDDRVREGREAINRHLSTGQKKVSAVFNSFWSDIDAMREAQRKKNEEKEKASQSQRSSLERINSPPLNASDTASITSSTGTGSTSWFANRKAPTVDVAQAQASVSAAGQKAGAYLSSWGSWASEKKKEWQEKKASAPSSPSPSSSSPTTAAASTSPSTPALGSITEAPTESDRGRTRSMPRYSEDSASTLSRSGSRRKRWSNILLRRDSGEFSLSPSGKDDSNESSEGETTYPKSPLSREAPMLGEDLEKLTTADTLSAESVGTRGKAENVKAKMEAEHTNGPSSDSSREEPPEKTPSATPLQETTGNSHANEVKDTTETLHAS</sequence>
<dbReference type="GO" id="GO:0005737">
    <property type="term" value="C:cytoplasm"/>
    <property type="evidence" value="ECO:0007669"/>
    <property type="project" value="TreeGrafter"/>
</dbReference>
<feature type="compositionally biased region" description="Basic and acidic residues" evidence="2">
    <location>
        <begin position="517"/>
        <end position="528"/>
    </location>
</feature>
<feature type="compositionally biased region" description="Low complexity" evidence="2">
    <location>
        <begin position="546"/>
        <end position="562"/>
    </location>
</feature>
<dbReference type="Pfam" id="PF09794">
    <property type="entry name" value="Avl9"/>
    <property type="match status" value="1"/>
</dbReference>
<dbReference type="EMBL" id="JXNT01000010">
    <property type="protein sequence ID" value="ODM16732.1"/>
    <property type="molecule type" value="Genomic_DNA"/>
</dbReference>
<proteinExistence type="inferred from homology"/>
<feature type="compositionally biased region" description="Polar residues" evidence="2">
    <location>
        <begin position="529"/>
        <end position="544"/>
    </location>
</feature>
<accession>A0A1E3B6Z2</accession>
<feature type="region of interest" description="Disordered" evidence="2">
    <location>
        <begin position="517"/>
        <end position="564"/>
    </location>
</feature>
<dbReference type="InterPro" id="IPR037516">
    <property type="entry name" value="Tripartite_DENN"/>
</dbReference>
<dbReference type="PANTHER" id="PTHR31017">
    <property type="entry name" value="LATE SECRETORY PATHWAY PROTEIN AVL9-RELATED"/>
    <property type="match status" value="1"/>
</dbReference>
<evidence type="ECO:0000313" key="4">
    <source>
        <dbReference type="EMBL" id="ODM16732.1"/>
    </source>
</evidence>
<dbReference type="Proteomes" id="UP000094569">
    <property type="component" value="Unassembled WGS sequence"/>
</dbReference>
<comment type="caution">
    <text evidence="4">The sequence shown here is derived from an EMBL/GenBank/DDBJ whole genome shotgun (WGS) entry which is preliminary data.</text>
</comment>
<organism evidence="4 5">
    <name type="scientific">Aspergillus cristatus</name>
    <name type="common">Chinese Fuzhuan brick tea-fermentation fungus</name>
    <name type="synonym">Eurotium cristatum</name>
    <dbReference type="NCBI Taxonomy" id="573508"/>
    <lineage>
        <taxon>Eukaryota</taxon>
        <taxon>Fungi</taxon>
        <taxon>Dikarya</taxon>
        <taxon>Ascomycota</taxon>
        <taxon>Pezizomycotina</taxon>
        <taxon>Eurotiomycetes</taxon>
        <taxon>Eurotiomycetidae</taxon>
        <taxon>Eurotiales</taxon>
        <taxon>Aspergillaceae</taxon>
        <taxon>Aspergillus</taxon>
        <taxon>Aspergillus subgen. Aspergillus</taxon>
    </lineage>
</organism>
<protein>
    <recommendedName>
        <fullName evidence="3">UDENN domain-containing protein</fullName>
    </recommendedName>
</protein>
<dbReference type="AlphaFoldDB" id="A0A1E3B6Z2"/>